<sequence>MRRDDSRDSRADLRPSEDLFGGSTAQGTGSGPSGAPEDAVELWARRFGRGLAILASVALIAWALATYGVPGG</sequence>
<dbReference type="Proteomes" id="UP001143400">
    <property type="component" value="Unassembled WGS sequence"/>
</dbReference>
<reference evidence="3" key="1">
    <citation type="journal article" date="2014" name="Int. J. Syst. Evol. Microbiol.">
        <title>Complete genome sequence of Corynebacterium casei LMG S-19264T (=DSM 44701T), isolated from a smear-ripened cheese.</title>
        <authorList>
            <consortium name="US DOE Joint Genome Institute (JGI-PGF)"/>
            <person name="Walter F."/>
            <person name="Albersmeier A."/>
            <person name="Kalinowski J."/>
            <person name="Ruckert C."/>
        </authorList>
    </citation>
    <scope>NUCLEOTIDE SEQUENCE</scope>
    <source>
        <strain evidence="3">VKM B-1606</strain>
    </source>
</reference>
<protein>
    <submittedName>
        <fullName evidence="3">Uncharacterized protein</fullName>
    </submittedName>
</protein>
<evidence type="ECO:0000313" key="4">
    <source>
        <dbReference type="Proteomes" id="UP001143400"/>
    </source>
</evidence>
<proteinExistence type="predicted"/>
<comment type="caution">
    <text evidence="3">The sequence shown here is derived from an EMBL/GenBank/DDBJ whole genome shotgun (WGS) entry which is preliminary data.</text>
</comment>
<accession>A0A9W6IXK7</accession>
<keyword evidence="2" id="KW-0472">Membrane</keyword>
<gene>
    <name evidence="3" type="ORF">GCM10008170_31180</name>
</gene>
<organism evidence="3 4">
    <name type="scientific">Methylopila capsulata</name>
    <dbReference type="NCBI Taxonomy" id="61654"/>
    <lineage>
        <taxon>Bacteria</taxon>
        <taxon>Pseudomonadati</taxon>
        <taxon>Pseudomonadota</taxon>
        <taxon>Alphaproteobacteria</taxon>
        <taxon>Hyphomicrobiales</taxon>
        <taxon>Methylopilaceae</taxon>
        <taxon>Methylopila</taxon>
    </lineage>
</organism>
<feature type="compositionally biased region" description="Basic and acidic residues" evidence="1">
    <location>
        <begin position="1"/>
        <end position="17"/>
    </location>
</feature>
<keyword evidence="2" id="KW-0812">Transmembrane</keyword>
<dbReference type="AlphaFoldDB" id="A0A9W6IXK7"/>
<dbReference type="EMBL" id="BSFF01000003">
    <property type="protein sequence ID" value="GLK57099.1"/>
    <property type="molecule type" value="Genomic_DNA"/>
</dbReference>
<feature type="transmembrane region" description="Helical" evidence="2">
    <location>
        <begin position="51"/>
        <end position="69"/>
    </location>
</feature>
<reference evidence="3" key="2">
    <citation type="submission" date="2023-01" db="EMBL/GenBank/DDBJ databases">
        <authorList>
            <person name="Sun Q."/>
            <person name="Evtushenko L."/>
        </authorList>
    </citation>
    <scope>NUCLEOTIDE SEQUENCE</scope>
    <source>
        <strain evidence="3">VKM B-1606</strain>
    </source>
</reference>
<name>A0A9W6IXK7_9HYPH</name>
<evidence type="ECO:0000256" key="2">
    <source>
        <dbReference type="SAM" id="Phobius"/>
    </source>
</evidence>
<evidence type="ECO:0000313" key="3">
    <source>
        <dbReference type="EMBL" id="GLK57099.1"/>
    </source>
</evidence>
<keyword evidence="2" id="KW-1133">Transmembrane helix</keyword>
<evidence type="ECO:0000256" key="1">
    <source>
        <dbReference type="SAM" id="MobiDB-lite"/>
    </source>
</evidence>
<feature type="region of interest" description="Disordered" evidence="1">
    <location>
        <begin position="1"/>
        <end position="37"/>
    </location>
</feature>